<feature type="transmembrane region" description="Helical" evidence="1">
    <location>
        <begin position="940"/>
        <end position="958"/>
    </location>
</feature>
<dbReference type="OrthoDB" id="174266at2"/>
<dbReference type="GO" id="GO:0042910">
    <property type="term" value="F:xenobiotic transmembrane transporter activity"/>
    <property type="evidence" value="ECO:0007669"/>
    <property type="project" value="TreeGrafter"/>
</dbReference>
<keyword evidence="1" id="KW-0472">Membrane</keyword>
<proteinExistence type="predicted"/>
<dbReference type="GO" id="GO:0005886">
    <property type="term" value="C:plasma membrane"/>
    <property type="evidence" value="ECO:0007669"/>
    <property type="project" value="TreeGrafter"/>
</dbReference>
<keyword evidence="3" id="KW-1185">Reference proteome</keyword>
<dbReference type="Proteomes" id="UP000192907">
    <property type="component" value="Unassembled WGS sequence"/>
</dbReference>
<dbReference type="SUPFAM" id="SSF82714">
    <property type="entry name" value="Multidrug efflux transporter AcrB TolC docking domain, DN and DC subdomains"/>
    <property type="match status" value="2"/>
</dbReference>
<dbReference type="Gene3D" id="1.20.1640.10">
    <property type="entry name" value="Multidrug efflux transporter AcrB transmembrane domain"/>
    <property type="match status" value="2"/>
</dbReference>
<evidence type="ECO:0000313" key="2">
    <source>
        <dbReference type="EMBL" id="SMF01648.1"/>
    </source>
</evidence>
<dbReference type="Gene3D" id="3.30.70.1430">
    <property type="entry name" value="Multidrug efflux transporter AcrB pore domain"/>
    <property type="match status" value="2"/>
</dbReference>
<feature type="transmembrane region" description="Helical" evidence="1">
    <location>
        <begin position="12"/>
        <end position="30"/>
    </location>
</feature>
<accession>A0A1Y6BG32</accession>
<dbReference type="SUPFAM" id="SSF82866">
    <property type="entry name" value="Multidrug efflux transporter AcrB transmembrane domain"/>
    <property type="match status" value="2"/>
</dbReference>
<dbReference type="EMBL" id="FWZT01000003">
    <property type="protein sequence ID" value="SMF01648.1"/>
    <property type="molecule type" value="Genomic_DNA"/>
</dbReference>
<feature type="transmembrane region" description="Helical" evidence="1">
    <location>
        <begin position="842"/>
        <end position="861"/>
    </location>
</feature>
<keyword evidence="1" id="KW-1133">Transmembrane helix</keyword>
<feature type="transmembrane region" description="Helical" evidence="1">
    <location>
        <begin position="523"/>
        <end position="545"/>
    </location>
</feature>
<feature type="transmembrane region" description="Helical" evidence="1">
    <location>
        <begin position="464"/>
        <end position="487"/>
    </location>
</feature>
<dbReference type="PANTHER" id="PTHR32063:SF0">
    <property type="entry name" value="SWARMING MOTILITY PROTEIN SWRC"/>
    <property type="match status" value="1"/>
</dbReference>
<feature type="transmembrane region" description="Helical" evidence="1">
    <location>
        <begin position="356"/>
        <end position="374"/>
    </location>
</feature>
<gene>
    <name evidence="2" type="ORF">SAMN06296036_103201</name>
</gene>
<name>A0A1Y6BG32_9BACT</name>
<dbReference type="STRING" id="1513793.SAMN06296036_103201"/>
<dbReference type="Gene3D" id="3.30.70.1440">
    <property type="entry name" value="Multidrug efflux transporter AcrB pore domain"/>
    <property type="match status" value="1"/>
</dbReference>
<dbReference type="PANTHER" id="PTHR32063">
    <property type="match status" value="1"/>
</dbReference>
<organism evidence="2 3">
    <name type="scientific">Pseudobacteriovorax antillogorgiicola</name>
    <dbReference type="NCBI Taxonomy" id="1513793"/>
    <lineage>
        <taxon>Bacteria</taxon>
        <taxon>Pseudomonadati</taxon>
        <taxon>Bdellovibrionota</taxon>
        <taxon>Oligoflexia</taxon>
        <taxon>Oligoflexales</taxon>
        <taxon>Pseudobacteriovoracaceae</taxon>
        <taxon>Pseudobacteriovorax</taxon>
    </lineage>
</organism>
<reference evidence="3" key="1">
    <citation type="submission" date="2017-04" db="EMBL/GenBank/DDBJ databases">
        <authorList>
            <person name="Varghese N."/>
            <person name="Submissions S."/>
        </authorList>
    </citation>
    <scope>NUCLEOTIDE SEQUENCE [LARGE SCALE GENOMIC DNA]</scope>
    <source>
        <strain evidence="3">RKEM611</strain>
    </source>
</reference>
<dbReference type="Gene3D" id="3.30.70.1320">
    <property type="entry name" value="Multidrug efflux transporter AcrB pore domain like"/>
    <property type="match status" value="1"/>
</dbReference>
<sequence>MIEFFVRRPVSTLMSVMFFVLIGIVSYFNLNIEKDPSIDFPIVSVRVIYPGASPEDVEEQVLKKIEDSVVEVSEIKKIESQAYESFGVVIVEFNLGVNLDTKSIEVKDKVEAILNDLPSAIEKPIIEKVNPFSQPVMEIALTSSKHSGLELYDFADNRLRGMLTSVKGLAGLDIRGGRQREISVRLDAELMIERFITITDVINSMKRYNVNFPGGSVDEKDSYYNVRFFGEFETVDEIRSMVLTTREGEQFKLSDVARVEDSYKKVVEDSRFNGDKVVLMSLRKTTDGNAVEITNQIEQLWPNLEEVLEEGMGLTVASETTSAIIRQTDETIVNILVGIGLTVLVLLFFTGNFSLTLIASLVIPASIVSSIFLVDASQFSINSMTLLAIATALGTLIANAIVILESILKNIDDGKDSKQAAIDGTKQVAAAIVAASGTNLVVFTPIAFMGGIVGQFMIQFGLTVVFLTIFSIFASFTLTPMLAGVLLSDKKSGKKSFILQVSDKLIEFLLREYKFLFEGIMKAPWAFILISIGLLFGSLKLVPYIGNEFIPGSDLDRIQIKLQTPSGSTFEKTESVVAEVEQVLNGKIEIESVVSKLGENGTENADVIVNLKPSAERQKSDMDLINEWIPLLARIPDAEFELKRGSSALQADIVINVTGYQYDKMVDLSKKVEEILQGTGYFRTLKSSYRQPKREFRFIPDQEKLRFYGVSNIQLAQTIRASIYGDDSNKFKDGGEEYDVLIELSRRFKDNQKALESIFITSKKGMIPISKLGTIKRLPTVTSLKRRDRNRIIAIEGYLSKGTAGEVQNLVADKLAAVQWPAGYGFYYAGNAETQAESQREIAKSFLLATILTYMVLAGIMNSMLHPFTIATSILTSFSGVFVLLFFLEESINIASMLAMIMLVGLVVNNAILLLEFTMSKIEEGVPIKEALWLAVEDKFKAIMMTSIAIIAGALPQLSAIEGTKSSMGAVLIGGMLGSILFTFIMTPALFYYFEKLGQGVKKLTSRS</sequence>
<keyword evidence="1" id="KW-0812">Transmembrane</keyword>
<dbReference type="RefSeq" id="WP_132316015.1">
    <property type="nucleotide sequence ID" value="NZ_FWZT01000003.1"/>
</dbReference>
<protein>
    <submittedName>
        <fullName evidence="2">Hydrophobic/amphiphilic exporter-1, HAE1 family</fullName>
    </submittedName>
</protein>
<feature type="transmembrane region" description="Helical" evidence="1">
    <location>
        <begin position="386"/>
        <end position="408"/>
    </location>
</feature>
<dbReference type="Pfam" id="PF00873">
    <property type="entry name" value="ACR_tran"/>
    <property type="match status" value="1"/>
</dbReference>
<feature type="transmembrane region" description="Helical" evidence="1">
    <location>
        <begin position="868"/>
        <end position="888"/>
    </location>
</feature>
<evidence type="ECO:0000256" key="1">
    <source>
        <dbReference type="SAM" id="Phobius"/>
    </source>
</evidence>
<feature type="transmembrane region" description="Helical" evidence="1">
    <location>
        <begin position="331"/>
        <end position="349"/>
    </location>
</feature>
<evidence type="ECO:0000313" key="3">
    <source>
        <dbReference type="Proteomes" id="UP000192907"/>
    </source>
</evidence>
<dbReference type="PRINTS" id="PR00702">
    <property type="entry name" value="ACRIFLAVINRP"/>
</dbReference>
<dbReference type="InterPro" id="IPR027463">
    <property type="entry name" value="AcrB_DN_DC_subdom"/>
</dbReference>
<dbReference type="AlphaFoldDB" id="A0A1Y6BG32"/>
<dbReference type="SUPFAM" id="SSF82693">
    <property type="entry name" value="Multidrug efflux transporter AcrB pore domain, PN1, PN2, PC1 and PC2 subdomains"/>
    <property type="match status" value="3"/>
</dbReference>
<feature type="transmembrane region" description="Helical" evidence="1">
    <location>
        <begin position="894"/>
        <end position="919"/>
    </location>
</feature>
<dbReference type="Gene3D" id="3.30.2090.10">
    <property type="entry name" value="Multidrug efflux transporter AcrB TolC docking domain, DN and DC subdomains"/>
    <property type="match status" value="2"/>
</dbReference>
<feature type="transmembrane region" description="Helical" evidence="1">
    <location>
        <begin position="970"/>
        <end position="994"/>
    </location>
</feature>
<feature type="transmembrane region" description="Helical" evidence="1">
    <location>
        <begin position="428"/>
        <end position="458"/>
    </location>
</feature>
<dbReference type="InterPro" id="IPR001036">
    <property type="entry name" value="Acrflvin-R"/>
</dbReference>